<proteinExistence type="predicted"/>
<evidence type="ECO:0000313" key="1">
    <source>
        <dbReference type="EMBL" id="MDI9863047.1"/>
    </source>
</evidence>
<accession>A0ABT6YHI3</accession>
<dbReference type="EMBL" id="JASHID010000001">
    <property type="protein sequence ID" value="MDI9863047.1"/>
    <property type="molecule type" value="Genomic_DNA"/>
</dbReference>
<reference evidence="1 2" key="1">
    <citation type="submission" date="2023-05" db="EMBL/GenBank/DDBJ databases">
        <title>Novel species of genus Flectobacillus isolated from stream in China.</title>
        <authorList>
            <person name="Lu H."/>
        </authorList>
    </citation>
    <scope>NUCLEOTIDE SEQUENCE [LARGE SCALE GENOMIC DNA]</scope>
    <source>
        <strain evidence="1 2">DC10W</strain>
    </source>
</reference>
<name>A0ABT6YHI3_9BACT</name>
<dbReference type="RefSeq" id="WP_283368385.1">
    <property type="nucleotide sequence ID" value="NZ_JASHID010000001.1"/>
</dbReference>
<comment type="caution">
    <text evidence="1">The sequence shown here is derived from an EMBL/GenBank/DDBJ whole genome shotgun (WGS) entry which is preliminary data.</text>
</comment>
<keyword evidence="2" id="KW-1185">Reference proteome</keyword>
<sequence length="609" mass="67084">MAMVVRVKPEYNGKIAVQSSNSYNGIILSNNLSQETLVQIYNTEDELRDFLYTTYTTVGDSYAPSQIDPALIHAYASEEITHNPAKTNYPANTVGKHLNETRGKIDAFDNAFIRPSLRPTFLLDLANSRFLDPRIKVVRDSIGTYIDRFGAMKIAQANRPRFTHNPSTLESLGILREEERVNYFTYSDCDGVIGQKPTGIVSIVGDNVAVVSNEIKGVGPNNLCCKHTRGTVNDNNCGGMIFSADANTVYTLSLYYFVPESNTGNEFTLRAEGTSLLVPVSRTIDTTFKKGFWNREEITVTTNSAGQLFLVPRFSGTGNIMYSDAYQAEKGLFASSYIPTTDAPVTRKADSITITGDLFNELFPAYKEGTLFISALPGKKNNMYGRFFEFRGASTAGGQNCIAVNYDAVFNNQVYCEVYLDGVNQCTFTTAPNTPQGVAFQLAFAWRYNDSKMYFNGVESVDDNSILIPANINVLNIGIQLNSTIKQIAFWPIRLPNAVLESLSKVGLMGKNPNQFPSISDLGRAAFINPFDIMRSRTRQEFSVDGTGASVTRNIRRDYDFTFEIVDSSGVTVTAQPASSCTAGTDNALTFTAPTGKTLTYAITPVYEN</sequence>
<organism evidence="1 2">
    <name type="scientific">Flectobacillus longus</name>
    <dbReference type="NCBI Taxonomy" id="2984207"/>
    <lineage>
        <taxon>Bacteria</taxon>
        <taxon>Pseudomonadati</taxon>
        <taxon>Bacteroidota</taxon>
        <taxon>Cytophagia</taxon>
        <taxon>Cytophagales</taxon>
        <taxon>Flectobacillaceae</taxon>
        <taxon>Flectobacillus</taxon>
    </lineage>
</organism>
<protein>
    <submittedName>
        <fullName evidence="1">Uncharacterized protein</fullName>
    </submittedName>
</protein>
<evidence type="ECO:0000313" key="2">
    <source>
        <dbReference type="Proteomes" id="UP001236569"/>
    </source>
</evidence>
<gene>
    <name evidence="1" type="ORF">QM480_01820</name>
</gene>
<dbReference type="Proteomes" id="UP001236569">
    <property type="component" value="Unassembled WGS sequence"/>
</dbReference>